<sequence>MSDITYLDGMDVADLAEPAEYVDAVREAYAERGAGADARPRTKLTRDDTPGMMTGYLAILPEKGYMGGYMYAAGFGASDAWFVTPLFDADEGELQAIVDGASMNPFKTGATGAVAVDELARNDARELAIIGTGSQARGQLITTATVRDLETVRVFSPTRENRESFAADFDEELDATVEAVPDSTTAVGDADIIITATTASEPVIANEDIEDGTHITAMGQYDPEKRELDADTISRATYVPDLRERIQQDAGSFIQARQEGAIDDDHVHGELGEVVVGDVPGRTSADEVTVFDSGGTGIETIGAASMLYEKALAEGLGTTLRSYPASEAMIGN</sequence>
<dbReference type="InterPro" id="IPR003462">
    <property type="entry name" value="ODC_Mu_crystall"/>
</dbReference>
<dbReference type="EMBL" id="JBHUDK010000014">
    <property type="protein sequence ID" value="MFD1600206.1"/>
    <property type="molecule type" value="Genomic_DNA"/>
</dbReference>
<comment type="similarity">
    <text evidence="1">Belongs to the ornithine cyclodeaminase/mu-crystallin family.</text>
</comment>
<dbReference type="Pfam" id="PF02423">
    <property type="entry name" value="OCD_Mu_crystall"/>
    <property type="match status" value="1"/>
</dbReference>
<dbReference type="PANTHER" id="PTHR13812:SF19">
    <property type="entry name" value="KETIMINE REDUCTASE MU-CRYSTALLIN"/>
    <property type="match status" value="1"/>
</dbReference>
<dbReference type="SUPFAM" id="SSF51735">
    <property type="entry name" value="NAD(P)-binding Rossmann-fold domains"/>
    <property type="match status" value="1"/>
</dbReference>
<dbReference type="AlphaFoldDB" id="A0ABD6CSG8"/>
<dbReference type="Proteomes" id="UP001597085">
    <property type="component" value="Unassembled WGS sequence"/>
</dbReference>
<evidence type="ECO:0000256" key="1">
    <source>
        <dbReference type="ARBA" id="ARBA00008903"/>
    </source>
</evidence>
<accession>A0ABD6CSG8</accession>
<dbReference type="GO" id="GO:0016491">
    <property type="term" value="F:oxidoreductase activity"/>
    <property type="evidence" value="ECO:0007669"/>
    <property type="project" value="UniProtKB-ARBA"/>
</dbReference>
<reference evidence="2 3" key="1">
    <citation type="journal article" date="2019" name="Int. J. Syst. Evol. Microbiol.">
        <title>The Global Catalogue of Microorganisms (GCM) 10K type strain sequencing project: providing services to taxonomists for standard genome sequencing and annotation.</title>
        <authorList>
            <consortium name="The Broad Institute Genomics Platform"/>
            <consortium name="The Broad Institute Genome Sequencing Center for Infectious Disease"/>
            <person name="Wu L."/>
            <person name="Ma J."/>
        </authorList>
    </citation>
    <scope>NUCLEOTIDE SEQUENCE [LARGE SCALE GENOMIC DNA]</scope>
    <source>
        <strain evidence="2 3">CGMCC 1.12121</strain>
    </source>
</reference>
<gene>
    <name evidence="2" type="ORF">ACFSBX_14680</name>
</gene>
<dbReference type="PANTHER" id="PTHR13812">
    <property type="entry name" value="KETIMINE REDUCTASE MU-CRYSTALLIN"/>
    <property type="match status" value="1"/>
</dbReference>
<dbReference type="RefSeq" id="WP_256421749.1">
    <property type="nucleotide sequence ID" value="NZ_JANHDI010000009.1"/>
</dbReference>
<name>A0ABD6CSG8_9EURY</name>
<keyword evidence="3" id="KW-1185">Reference proteome</keyword>
<dbReference type="Gene3D" id="3.40.50.720">
    <property type="entry name" value="NAD(P)-binding Rossmann-like Domain"/>
    <property type="match status" value="1"/>
</dbReference>
<dbReference type="FunFam" id="3.40.50.720:FF:000311">
    <property type="entry name" value="Ornithine cyclodeaminase"/>
    <property type="match status" value="1"/>
</dbReference>
<proteinExistence type="inferred from homology"/>
<organism evidence="2 3">
    <name type="scientific">Halobellus rarus</name>
    <dbReference type="NCBI Taxonomy" id="1126237"/>
    <lineage>
        <taxon>Archaea</taxon>
        <taxon>Methanobacteriati</taxon>
        <taxon>Methanobacteriota</taxon>
        <taxon>Stenosarchaea group</taxon>
        <taxon>Halobacteria</taxon>
        <taxon>Halobacteriales</taxon>
        <taxon>Haloferacaceae</taxon>
        <taxon>Halobellus</taxon>
    </lineage>
</organism>
<dbReference type="InterPro" id="IPR036291">
    <property type="entry name" value="NAD(P)-bd_dom_sf"/>
</dbReference>
<dbReference type="Gene3D" id="3.30.1780.10">
    <property type="entry name" value="ornithine cyclodeaminase, domain 1"/>
    <property type="match status" value="1"/>
</dbReference>
<protein>
    <submittedName>
        <fullName evidence="2">Ornithine cyclodeaminase family protein</fullName>
    </submittedName>
</protein>
<dbReference type="PIRSF" id="PIRSF001439">
    <property type="entry name" value="CryM"/>
    <property type="match status" value="1"/>
</dbReference>
<comment type="caution">
    <text evidence="2">The sequence shown here is derived from an EMBL/GenBank/DDBJ whole genome shotgun (WGS) entry which is preliminary data.</text>
</comment>
<evidence type="ECO:0000313" key="3">
    <source>
        <dbReference type="Proteomes" id="UP001597085"/>
    </source>
</evidence>
<dbReference type="InterPro" id="IPR023401">
    <property type="entry name" value="ODC_N"/>
</dbReference>
<dbReference type="GO" id="GO:0019752">
    <property type="term" value="P:carboxylic acid metabolic process"/>
    <property type="evidence" value="ECO:0007669"/>
    <property type="project" value="UniProtKB-ARBA"/>
</dbReference>
<evidence type="ECO:0000313" key="2">
    <source>
        <dbReference type="EMBL" id="MFD1600206.1"/>
    </source>
</evidence>